<dbReference type="Pfam" id="PF12771">
    <property type="entry name" value="SusD-like_2"/>
    <property type="match status" value="1"/>
</dbReference>
<evidence type="ECO:0000313" key="2">
    <source>
        <dbReference type="EMBL" id="MFD2872482.1"/>
    </source>
</evidence>
<evidence type="ECO:0000313" key="3">
    <source>
        <dbReference type="Proteomes" id="UP001597557"/>
    </source>
</evidence>
<evidence type="ECO:0000256" key="1">
    <source>
        <dbReference type="SAM" id="SignalP"/>
    </source>
</evidence>
<dbReference type="PROSITE" id="PS51257">
    <property type="entry name" value="PROKAR_LIPOPROTEIN"/>
    <property type="match status" value="1"/>
</dbReference>
<name>A0ABW5YB13_9SPHI</name>
<organism evidence="2 3">
    <name type="scientific">Mucilaginibacter ximonensis</name>
    <dbReference type="NCBI Taxonomy" id="538021"/>
    <lineage>
        <taxon>Bacteria</taxon>
        <taxon>Pseudomonadati</taxon>
        <taxon>Bacteroidota</taxon>
        <taxon>Sphingobacteriia</taxon>
        <taxon>Sphingobacteriales</taxon>
        <taxon>Sphingobacteriaceae</taxon>
        <taxon>Mucilaginibacter</taxon>
    </lineage>
</organism>
<keyword evidence="1" id="KW-0732">Signal</keyword>
<dbReference type="Gene3D" id="1.25.40.390">
    <property type="match status" value="1"/>
</dbReference>
<dbReference type="InterPro" id="IPR011990">
    <property type="entry name" value="TPR-like_helical_dom_sf"/>
</dbReference>
<dbReference type="Proteomes" id="UP001597557">
    <property type="component" value="Unassembled WGS sequence"/>
</dbReference>
<dbReference type="SUPFAM" id="SSF48452">
    <property type="entry name" value="TPR-like"/>
    <property type="match status" value="1"/>
</dbReference>
<accession>A0ABW5YB13</accession>
<feature type="chain" id="PRO_5047345167" evidence="1">
    <location>
        <begin position="22"/>
        <end position="537"/>
    </location>
</feature>
<sequence>MKKIFIYAALALVVVMLSATGCRKEFEKINTNPATYNQNNFDPNYELTAAQLGYSGSADFSYDTWRANLIYCSTMIQGFSTVISYWAGDKYILNANYTAAYWGFAGGPPTGGDGAYPEQVRPIVDVIQSTADKPQYKNLHQIARIMRALIMERITDLYGDVPYSQAGLGYYDKNYFPVYDKQQAIYNDMLKELSEATAALDPNGDKPIGDKYYNGDIAKWKKFGYTLMLRMAMRLSKVDAATAKSYVQKAVGNTMASNADDAFFKGDATGGRNTINRNSQILLGDGGQENFYTRWSQTFINFLKSNNDPRLSKVAVTNLYTDENSKAQNPGANSTAIAQKGMPNGKDLSGVAAQDIRQDPSFTAFTDYSSPAPALIKRDGPTFVLTYAESELLWADAAERFGLGGSAAQHYHDGVVASMTYLGEYDASAAVSSTDAETYMTAHPYVQANGLQMINTQYWALNCTMFDFYEAWSNWRRTGFPALTPVNYPGNNTGGTIPRRFPYPVTEAGTNTANYNAAHNAVPGGDLLTSRVWWDAN</sequence>
<gene>
    <name evidence="2" type="ORF">ACFS5N_08395</name>
</gene>
<reference evidence="3" key="1">
    <citation type="journal article" date="2019" name="Int. J. Syst. Evol. Microbiol.">
        <title>The Global Catalogue of Microorganisms (GCM) 10K type strain sequencing project: providing services to taxonomists for standard genome sequencing and annotation.</title>
        <authorList>
            <consortium name="The Broad Institute Genomics Platform"/>
            <consortium name="The Broad Institute Genome Sequencing Center for Infectious Disease"/>
            <person name="Wu L."/>
            <person name="Ma J."/>
        </authorList>
    </citation>
    <scope>NUCLEOTIDE SEQUENCE [LARGE SCALE GENOMIC DNA]</scope>
    <source>
        <strain evidence="3">KCTC 22437</strain>
    </source>
</reference>
<feature type="signal peptide" evidence="1">
    <location>
        <begin position="1"/>
        <end position="21"/>
    </location>
</feature>
<dbReference type="InterPro" id="IPR041662">
    <property type="entry name" value="SusD-like_2"/>
</dbReference>
<protein>
    <submittedName>
        <fullName evidence="2">SusD/RagB family nutrient-binding outer membrane lipoprotein</fullName>
    </submittedName>
</protein>
<keyword evidence="3" id="KW-1185">Reference proteome</keyword>
<comment type="caution">
    <text evidence="2">The sequence shown here is derived from an EMBL/GenBank/DDBJ whole genome shotgun (WGS) entry which is preliminary data.</text>
</comment>
<keyword evidence="2" id="KW-0449">Lipoprotein</keyword>
<proteinExistence type="predicted"/>
<dbReference type="RefSeq" id="WP_377184208.1">
    <property type="nucleotide sequence ID" value="NZ_JBHUPD010000002.1"/>
</dbReference>
<dbReference type="EMBL" id="JBHUPD010000002">
    <property type="protein sequence ID" value="MFD2872482.1"/>
    <property type="molecule type" value="Genomic_DNA"/>
</dbReference>